<dbReference type="Proteomes" id="UP000799754">
    <property type="component" value="Unassembled WGS sequence"/>
</dbReference>
<organism evidence="1 2">
    <name type="scientific">Macroventuria anomochaeta</name>
    <dbReference type="NCBI Taxonomy" id="301207"/>
    <lineage>
        <taxon>Eukaryota</taxon>
        <taxon>Fungi</taxon>
        <taxon>Dikarya</taxon>
        <taxon>Ascomycota</taxon>
        <taxon>Pezizomycotina</taxon>
        <taxon>Dothideomycetes</taxon>
        <taxon>Pleosporomycetidae</taxon>
        <taxon>Pleosporales</taxon>
        <taxon>Pleosporineae</taxon>
        <taxon>Didymellaceae</taxon>
        <taxon>Macroventuria</taxon>
    </lineage>
</organism>
<keyword evidence="2" id="KW-1185">Reference proteome</keyword>
<dbReference type="EMBL" id="MU006709">
    <property type="protein sequence ID" value="KAF2629714.1"/>
    <property type="molecule type" value="Genomic_DNA"/>
</dbReference>
<accession>A0ACB6S8N3</accession>
<gene>
    <name evidence="1" type="ORF">BU25DRAFT_388940</name>
</gene>
<name>A0ACB6S8N3_9PLEO</name>
<protein>
    <submittedName>
        <fullName evidence="1">Uncharacterized protein</fullName>
    </submittedName>
</protein>
<evidence type="ECO:0000313" key="2">
    <source>
        <dbReference type="Proteomes" id="UP000799754"/>
    </source>
</evidence>
<proteinExistence type="predicted"/>
<reference evidence="1" key="1">
    <citation type="journal article" date="2020" name="Stud. Mycol.">
        <title>101 Dothideomycetes genomes: a test case for predicting lifestyles and emergence of pathogens.</title>
        <authorList>
            <person name="Haridas S."/>
            <person name="Albert R."/>
            <person name="Binder M."/>
            <person name="Bloem J."/>
            <person name="Labutti K."/>
            <person name="Salamov A."/>
            <person name="Andreopoulos B."/>
            <person name="Baker S."/>
            <person name="Barry K."/>
            <person name="Bills G."/>
            <person name="Bluhm B."/>
            <person name="Cannon C."/>
            <person name="Castanera R."/>
            <person name="Culley D."/>
            <person name="Daum C."/>
            <person name="Ezra D."/>
            <person name="Gonzalez J."/>
            <person name="Henrissat B."/>
            <person name="Kuo A."/>
            <person name="Liang C."/>
            <person name="Lipzen A."/>
            <person name="Lutzoni F."/>
            <person name="Magnuson J."/>
            <person name="Mondo S."/>
            <person name="Nolan M."/>
            <person name="Ohm R."/>
            <person name="Pangilinan J."/>
            <person name="Park H.-J."/>
            <person name="Ramirez L."/>
            <person name="Alfaro M."/>
            <person name="Sun H."/>
            <person name="Tritt A."/>
            <person name="Yoshinaga Y."/>
            <person name="Zwiers L.-H."/>
            <person name="Turgeon B."/>
            <person name="Goodwin S."/>
            <person name="Spatafora J."/>
            <person name="Crous P."/>
            <person name="Grigoriev I."/>
        </authorList>
    </citation>
    <scope>NUCLEOTIDE SEQUENCE</scope>
    <source>
        <strain evidence="1">CBS 525.71</strain>
    </source>
</reference>
<evidence type="ECO:0000313" key="1">
    <source>
        <dbReference type="EMBL" id="KAF2629714.1"/>
    </source>
</evidence>
<comment type="caution">
    <text evidence="1">The sequence shown here is derived from an EMBL/GenBank/DDBJ whole genome shotgun (WGS) entry which is preliminary data.</text>
</comment>
<sequence length="170" mass="18751">MSEKKPSKAVIYKPPTRTPITTPSVILYGSIEPSTPSSPDWQTHLSTSLSDLPITIINPVCEAWDSTWVEDISDVRFKEQAEWEMDHAKVADVIAFYFKPGTLTPVSLLELGMYAAMYEGMGKVAVCAPQGFYKRGNVQIVCGRFGVELVGTLEELEKAVRVRLLGKLAA</sequence>